<protein>
    <submittedName>
        <fullName evidence="2">NUMOD4 motif</fullName>
    </submittedName>
</protein>
<evidence type="ECO:0000313" key="2">
    <source>
        <dbReference type="EMBL" id="SUX45903.1"/>
    </source>
</evidence>
<dbReference type="Gene3D" id="3.90.75.20">
    <property type="match status" value="2"/>
</dbReference>
<reference evidence="2 3" key="1">
    <citation type="submission" date="2018-06" db="EMBL/GenBank/DDBJ databases">
        <authorList>
            <consortium name="Pathogen Informatics"/>
            <person name="Doyle S."/>
        </authorList>
    </citation>
    <scope>NUCLEOTIDE SEQUENCE [LARGE SCALE GENOMIC DNA]</scope>
    <source>
        <strain evidence="2 3">NCTC13532</strain>
    </source>
</reference>
<name>A0A381FHF7_9FLAO</name>
<sequence length="401" mass="47137">MKLPPELEDEYVKEVLYNYSLENLPDEQWKSIEGFENYEISNYGRVKSLSRLSHTTMGIEHWITEKIRKPHFTRQYNNYLKNYIYNVNCGLSSDGSKYTRSVARLVYYHFVERFDLEDRSFVISCKDDNVFNKHSSNLEKISAKEKRMTIFRKDRTRNVHVDYMKPVSQYTVEGDFIAHYESIYSVEEKLGIACESIMDVINKVILTSGKFRWFLQGNPPKKEEFQMVKISYNVNSLLNKYLWEKLGKPNIDAYNPPSCFNLSVKDLSGEYWVPVPIPGFESRYQLSNKGRIKRLSGWISRNKFIFLQEKILSQTLIINNDKTYSLSCKLNNEGKYIRVVMSKLLYCCFVEKFDLSDRNLMVVNKSNPQWDIDISKLSLHPANDVLKGNFRNSDKNVNISN</sequence>
<dbReference type="EMBL" id="UFVR01000004">
    <property type="protein sequence ID" value="SUX45903.1"/>
    <property type="molecule type" value="Genomic_DNA"/>
</dbReference>
<dbReference type="InterPro" id="IPR036388">
    <property type="entry name" value="WH-like_DNA-bd_sf"/>
</dbReference>
<dbReference type="Proteomes" id="UP000254282">
    <property type="component" value="Unassembled WGS sequence"/>
</dbReference>
<feature type="domain" description="NUMOD4" evidence="1">
    <location>
        <begin position="27"/>
        <end position="76"/>
    </location>
</feature>
<accession>A0A381FHF7</accession>
<dbReference type="InterPro" id="IPR044925">
    <property type="entry name" value="His-Me_finger_sf"/>
</dbReference>
<gene>
    <name evidence="2" type="ORF">NCTC13532_01481</name>
</gene>
<dbReference type="SUPFAM" id="SSF54060">
    <property type="entry name" value="His-Me finger endonucleases"/>
    <property type="match status" value="1"/>
</dbReference>
<dbReference type="GO" id="GO:0016788">
    <property type="term" value="F:hydrolase activity, acting on ester bonds"/>
    <property type="evidence" value="ECO:0007669"/>
    <property type="project" value="InterPro"/>
</dbReference>
<evidence type="ECO:0000259" key="1">
    <source>
        <dbReference type="Pfam" id="PF07463"/>
    </source>
</evidence>
<dbReference type="Pfam" id="PF07463">
    <property type="entry name" value="NUMOD4"/>
    <property type="match status" value="2"/>
</dbReference>
<dbReference type="AlphaFoldDB" id="A0A381FHF7"/>
<feature type="domain" description="NUMOD4" evidence="1">
    <location>
        <begin position="270"/>
        <end position="315"/>
    </location>
</feature>
<dbReference type="InterPro" id="IPR010902">
    <property type="entry name" value="NUMOD4"/>
</dbReference>
<proteinExistence type="predicted"/>
<evidence type="ECO:0000313" key="3">
    <source>
        <dbReference type="Proteomes" id="UP000254282"/>
    </source>
</evidence>
<dbReference type="RefSeq" id="WP_079467325.1">
    <property type="nucleotide sequence ID" value="NZ_UFVR01000004.1"/>
</dbReference>
<organism evidence="2 3">
    <name type="scientific">Chryseobacterium indoltheticum</name>
    <dbReference type="NCBI Taxonomy" id="254"/>
    <lineage>
        <taxon>Bacteria</taxon>
        <taxon>Pseudomonadati</taxon>
        <taxon>Bacteroidota</taxon>
        <taxon>Flavobacteriia</taxon>
        <taxon>Flavobacteriales</taxon>
        <taxon>Weeksellaceae</taxon>
        <taxon>Chryseobacterium group</taxon>
        <taxon>Chryseobacterium</taxon>
    </lineage>
</organism>
<dbReference type="Gene3D" id="1.10.10.10">
    <property type="entry name" value="Winged helix-like DNA-binding domain superfamily/Winged helix DNA-binding domain"/>
    <property type="match status" value="1"/>
</dbReference>